<organism evidence="2 3">
    <name type="scientific">Ditylenchus dipsaci</name>
    <dbReference type="NCBI Taxonomy" id="166011"/>
    <lineage>
        <taxon>Eukaryota</taxon>
        <taxon>Metazoa</taxon>
        <taxon>Ecdysozoa</taxon>
        <taxon>Nematoda</taxon>
        <taxon>Chromadorea</taxon>
        <taxon>Rhabditida</taxon>
        <taxon>Tylenchina</taxon>
        <taxon>Tylenchomorpha</taxon>
        <taxon>Sphaerularioidea</taxon>
        <taxon>Anguinidae</taxon>
        <taxon>Anguininae</taxon>
        <taxon>Ditylenchus</taxon>
    </lineage>
</organism>
<reference evidence="3" key="1">
    <citation type="submission" date="2022-11" db="UniProtKB">
        <authorList>
            <consortium name="WormBaseParasite"/>
        </authorList>
    </citation>
    <scope>IDENTIFICATION</scope>
</reference>
<dbReference type="SMART" id="SM00228">
    <property type="entry name" value="PDZ"/>
    <property type="match status" value="1"/>
</dbReference>
<evidence type="ECO:0000313" key="3">
    <source>
        <dbReference type="WBParaSite" id="jg21162"/>
    </source>
</evidence>
<dbReference type="SUPFAM" id="SSF50156">
    <property type="entry name" value="PDZ domain-like"/>
    <property type="match status" value="1"/>
</dbReference>
<dbReference type="Pfam" id="PF00595">
    <property type="entry name" value="PDZ"/>
    <property type="match status" value="1"/>
</dbReference>
<dbReference type="Proteomes" id="UP000887574">
    <property type="component" value="Unplaced"/>
</dbReference>
<dbReference type="PROSITE" id="PS50106">
    <property type="entry name" value="PDZ"/>
    <property type="match status" value="1"/>
</dbReference>
<keyword evidence="2" id="KW-1185">Reference proteome</keyword>
<proteinExistence type="predicted"/>
<dbReference type="AlphaFoldDB" id="A0A915DMK8"/>
<protein>
    <submittedName>
        <fullName evidence="3">PDZ domain-containing protein</fullName>
    </submittedName>
</protein>
<dbReference type="InterPro" id="IPR001478">
    <property type="entry name" value="PDZ"/>
</dbReference>
<feature type="domain" description="PDZ" evidence="1">
    <location>
        <begin position="24"/>
        <end position="107"/>
    </location>
</feature>
<dbReference type="FunFam" id="2.30.42.10:FF:000073">
    <property type="entry name" value="Interacting with PRKCA"/>
    <property type="match status" value="1"/>
</dbReference>
<dbReference type="InterPro" id="IPR036034">
    <property type="entry name" value="PDZ_sf"/>
</dbReference>
<accession>A0A915DMK8</accession>
<evidence type="ECO:0000259" key="1">
    <source>
        <dbReference type="PROSITE" id="PS50106"/>
    </source>
</evidence>
<name>A0A915DMK8_9BILA</name>
<dbReference type="Gene3D" id="2.30.42.10">
    <property type="match status" value="1"/>
</dbReference>
<sequence>MDFGFQIQSAHSGQQAQVRLIADVAELQKDQEGHIGVAIGGGAPHCPCLYVVQVFEGSPVDKDGIVKPGDEILAVNSVGVKGQDKSMVAALIRQSPSPIRLSFNKLQFDVGEQSQTLEIALKKFKHWFVESMDPKTADALGLSRAILCNDLMTKLMDKLEGNSHYGSGCVWKHICEIASRETSLAEQELFKALGDCHKSFKKEQSRLVAKMDELIEQLKQLCHQSYSRHPGFYTQIFGR</sequence>
<evidence type="ECO:0000313" key="2">
    <source>
        <dbReference type="Proteomes" id="UP000887574"/>
    </source>
</evidence>
<dbReference type="WBParaSite" id="jg21162">
    <property type="protein sequence ID" value="jg21162"/>
    <property type="gene ID" value="jg21162"/>
</dbReference>